<dbReference type="GO" id="GO:0005975">
    <property type="term" value="P:carbohydrate metabolic process"/>
    <property type="evidence" value="ECO:0007669"/>
    <property type="project" value="InterPro"/>
</dbReference>
<organism evidence="1 2">
    <name type="scientific">Mixta tenebrionis</name>
    <dbReference type="NCBI Taxonomy" id="2562439"/>
    <lineage>
        <taxon>Bacteria</taxon>
        <taxon>Pseudomonadati</taxon>
        <taxon>Pseudomonadota</taxon>
        <taxon>Gammaproteobacteria</taxon>
        <taxon>Enterobacterales</taxon>
        <taxon>Erwiniaceae</taxon>
        <taxon>Mixta</taxon>
    </lineage>
</organism>
<accession>A0A506VAV6</accession>
<name>A0A506VAV6_9GAMM</name>
<keyword evidence="2" id="KW-1185">Reference proteome</keyword>
<dbReference type="Gene3D" id="2.70.98.10">
    <property type="match status" value="1"/>
</dbReference>
<dbReference type="InterPro" id="IPR014718">
    <property type="entry name" value="GH-type_carb-bd"/>
</dbReference>
<comment type="caution">
    <text evidence="1">The sequence shown here is derived from an EMBL/GenBank/DDBJ whole genome shotgun (WGS) entry which is preliminary data.</text>
</comment>
<reference evidence="1 2" key="1">
    <citation type="submission" date="2019-06" db="EMBL/GenBank/DDBJ databases">
        <authorList>
            <person name="Yang Y."/>
        </authorList>
    </citation>
    <scope>NUCLEOTIDE SEQUENCE [LARGE SCALE GENOMIC DNA]</scope>
    <source>
        <strain evidence="1 2">BIT-26</strain>
    </source>
</reference>
<protein>
    <submittedName>
        <fullName evidence="1">Aldose 1-epimerase</fullName>
    </submittedName>
</protein>
<dbReference type="RefSeq" id="WP_141175614.1">
    <property type="nucleotide sequence ID" value="NZ_JBHUFX010000011.1"/>
</dbReference>
<dbReference type="Pfam" id="PF01263">
    <property type="entry name" value="Aldose_epim"/>
    <property type="match status" value="1"/>
</dbReference>
<gene>
    <name evidence="1" type="ORF">FKM52_07615</name>
</gene>
<dbReference type="GO" id="GO:0030246">
    <property type="term" value="F:carbohydrate binding"/>
    <property type="evidence" value="ECO:0007669"/>
    <property type="project" value="InterPro"/>
</dbReference>
<dbReference type="AlphaFoldDB" id="A0A506VAV6"/>
<sequence>MKNEWNNAHRQALQRAFDAPWPGPVGEAVWLEKGNIRIQVYPHDGARMTSLQAFGFELLRQWQPQRKAFQYGCFPMVPWAGRLGYATLTVGEQRYPLPANKPPHALHGMACYSAWEVVAKTADSLCLRMPLGAPWPWRGEIVQRFTLEEDSLILRLEIRSASEKFPASAGWHPWFAKRLNPHSPEEELQLFFSADWQEEAGDNELPTGNKIAPQAGPWDDCFGFTNGLHIELQWPGKLSMSMTSPAQSLVIFDKQPDATCINPLTQAPNQINLAPQFVSVEQPLIIETVWRFRKEG</sequence>
<evidence type="ECO:0000313" key="2">
    <source>
        <dbReference type="Proteomes" id="UP000319523"/>
    </source>
</evidence>
<dbReference type="Proteomes" id="UP000319523">
    <property type="component" value="Unassembled WGS sequence"/>
</dbReference>
<dbReference type="OrthoDB" id="9808779at2"/>
<dbReference type="SUPFAM" id="SSF74650">
    <property type="entry name" value="Galactose mutarotase-like"/>
    <property type="match status" value="1"/>
</dbReference>
<proteinExistence type="predicted"/>
<evidence type="ECO:0000313" key="1">
    <source>
        <dbReference type="EMBL" id="TPW42642.1"/>
    </source>
</evidence>
<dbReference type="GO" id="GO:0016853">
    <property type="term" value="F:isomerase activity"/>
    <property type="evidence" value="ECO:0007669"/>
    <property type="project" value="InterPro"/>
</dbReference>
<dbReference type="EMBL" id="VHQI01000004">
    <property type="protein sequence ID" value="TPW42642.1"/>
    <property type="molecule type" value="Genomic_DNA"/>
</dbReference>
<dbReference type="InterPro" id="IPR008183">
    <property type="entry name" value="Aldose_1/G6P_1-epimerase"/>
</dbReference>
<dbReference type="InterPro" id="IPR011013">
    <property type="entry name" value="Gal_mutarotase_sf_dom"/>
</dbReference>